<accession>A0AAX7SE88</accession>
<dbReference type="InterPro" id="IPR011333">
    <property type="entry name" value="SKP1/BTB/POZ_sf"/>
</dbReference>
<dbReference type="Gene3D" id="3.30.710.10">
    <property type="entry name" value="Potassium Channel Kv1.1, Chain A"/>
    <property type="match status" value="1"/>
</dbReference>
<dbReference type="Proteomes" id="UP000265100">
    <property type="component" value="Chromosome 10"/>
</dbReference>
<evidence type="ECO:0000259" key="1">
    <source>
        <dbReference type="PROSITE" id="PS50097"/>
    </source>
</evidence>
<dbReference type="SUPFAM" id="SSF54695">
    <property type="entry name" value="POZ domain"/>
    <property type="match status" value="1"/>
</dbReference>
<reference evidence="3" key="2">
    <citation type="submission" date="2023-03" db="EMBL/GenBank/DDBJ databases">
        <authorList>
            <consortium name="Wellcome Sanger Institute Data Sharing"/>
        </authorList>
    </citation>
    <scope>NUCLEOTIDE SEQUENCE [LARGE SCALE GENOMIC DNA]</scope>
</reference>
<dbReference type="Pfam" id="PF00651">
    <property type="entry name" value="BTB"/>
    <property type="match status" value="1"/>
</dbReference>
<dbReference type="SMART" id="SM00225">
    <property type="entry name" value="BTB"/>
    <property type="match status" value="1"/>
</dbReference>
<dbReference type="InterPro" id="IPR050457">
    <property type="entry name" value="ZnFinger_BTB_dom_contain"/>
</dbReference>
<reference evidence="2 3" key="1">
    <citation type="submission" date="2018-05" db="EMBL/GenBank/DDBJ databases">
        <authorList>
            <person name="Datahose"/>
        </authorList>
    </citation>
    <scope>NUCLEOTIDE SEQUENCE</scope>
</reference>
<dbReference type="Ensembl" id="ENSACLT00000066872.1">
    <property type="protein sequence ID" value="ENSACLP00000042699.1"/>
    <property type="gene ID" value="ENSACLG00000033889.1"/>
</dbReference>
<protein>
    <recommendedName>
        <fullName evidence="1">BTB domain-containing protein</fullName>
    </recommendedName>
</protein>
<dbReference type="PANTHER" id="PTHR46105:SF23">
    <property type="entry name" value="TRANSCRIPTION REGULATOR PROTEIN BACH1"/>
    <property type="match status" value="1"/>
</dbReference>
<evidence type="ECO:0000313" key="3">
    <source>
        <dbReference type="Proteomes" id="UP000265100"/>
    </source>
</evidence>
<evidence type="ECO:0000313" key="2">
    <source>
        <dbReference type="Ensembl" id="ENSACLP00000042699.1"/>
    </source>
</evidence>
<dbReference type="GO" id="GO:0000981">
    <property type="term" value="F:DNA-binding transcription factor activity, RNA polymerase II-specific"/>
    <property type="evidence" value="ECO:0007669"/>
    <property type="project" value="TreeGrafter"/>
</dbReference>
<organism evidence="2 3">
    <name type="scientific">Astatotilapia calliptera</name>
    <name type="common">Eastern happy</name>
    <name type="synonym">Chromis callipterus</name>
    <dbReference type="NCBI Taxonomy" id="8154"/>
    <lineage>
        <taxon>Eukaryota</taxon>
        <taxon>Metazoa</taxon>
        <taxon>Chordata</taxon>
        <taxon>Craniata</taxon>
        <taxon>Vertebrata</taxon>
        <taxon>Euteleostomi</taxon>
        <taxon>Actinopterygii</taxon>
        <taxon>Neopterygii</taxon>
        <taxon>Teleostei</taxon>
        <taxon>Neoteleostei</taxon>
        <taxon>Acanthomorphata</taxon>
        <taxon>Ovalentaria</taxon>
        <taxon>Cichlomorphae</taxon>
        <taxon>Cichliformes</taxon>
        <taxon>Cichlidae</taxon>
        <taxon>African cichlids</taxon>
        <taxon>Pseudocrenilabrinae</taxon>
        <taxon>Haplochromini</taxon>
        <taxon>Astatotilapia</taxon>
    </lineage>
</organism>
<dbReference type="PROSITE" id="PS50097">
    <property type="entry name" value="BTB"/>
    <property type="match status" value="1"/>
</dbReference>
<dbReference type="GO" id="GO:0000978">
    <property type="term" value="F:RNA polymerase II cis-regulatory region sequence-specific DNA binding"/>
    <property type="evidence" value="ECO:0007669"/>
    <property type="project" value="TreeGrafter"/>
</dbReference>
<dbReference type="GeneTree" id="ENSGT00940000158923"/>
<feature type="domain" description="BTB" evidence="1">
    <location>
        <begin position="36"/>
        <end position="102"/>
    </location>
</feature>
<sequence length="180" mass="20134">VAMSAPRSSVFTFESTAHSSHVLSSLDEQRRRDVLCDVTVVVEGQSFRAHRSVLASCSEYFAQRISSFTQHGAVVTLPQEVTVTGFEPLLKFAYTSKLLFGKEDVLEIRNSAVILGFKDLDEGCFEFLLPKFLSTTTKGELPWRLVKNSPSCVCVGTVYMRPTSWFRVQFSLHSQLSLLS</sequence>
<dbReference type="PANTHER" id="PTHR46105">
    <property type="entry name" value="AGAP004733-PA"/>
    <property type="match status" value="1"/>
</dbReference>
<reference evidence="2" key="4">
    <citation type="submission" date="2025-09" db="UniProtKB">
        <authorList>
            <consortium name="Ensembl"/>
        </authorList>
    </citation>
    <scope>IDENTIFICATION</scope>
</reference>
<dbReference type="AlphaFoldDB" id="A0AAX7SE88"/>
<name>A0AAX7SE88_ASTCA</name>
<dbReference type="InterPro" id="IPR000210">
    <property type="entry name" value="BTB/POZ_dom"/>
</dbReference>
<proteinExistence type="predicted"/>
<reference evidence="2" key="3">
    <citation type="submission" date="2025-08" db="UniProtKB">
        <authorList>
            <consortium name="Ensembl"/>
        </authorList>
    </citation>
    <scope>IDENTIFICATION</scope>
</reference>
<keyword evidence="3" id="KW-1185">Reference proteome</keyword>